<comment type="caution">
    <text evidence="2">The sequence shown here is derived from an EMBL/GenBank/DDBJ whole genome shotgun (WGS) entry which is preliminary data.</text>
</comment>
<gene>
    <name evidence="2" type="ORF">ACFOEB_08690</name>
</gene>
<feature type="transmembrane region" description="Helical" evidence="1">
    <location>
        <begin position="107"/>
        <end position="122"/>
    </location>
</feature>
<dbReference type="RefSeq" id="WP_382415902.1">
    <property type="nucleotide sequence ID" value="NZ_AP031500.1"/>
</dbReference>
<name>A0ABV7HV96_9GAMM</name>
<organism evidence="2 3">
    <name type="scientific">Gilvimarinus japonicus</name>
    <dbReference type="NCBI Taxonomy" id="1796469"/>
    <lineage>
        <taxon>Bacteria</taxon>
        <taxon>Pseudomonadati</taxon>
        <taxon>Pseudomonadota</taxon>
        <taxon>Gammaproteobacteria</taxon>
        <taxon>Cellvibrionales</taxon>
        <taxon>Cellvibrionaceae</taxon>
        <taxon>Gilvimarinus</taxon>
    </lineage>
</organism>
<evidence type="ECO:0000313" key="2">
    <source>
        <dbReference type="EMBL" id="MFC3155276.1"/>
    </source>
</evidence>
<keyword evidence="1" id="KW-1133">Transmembrane helix</keyword>
<sequence>MKKQGISLESLPSLIAGLSAVILVFSVVYDYGFLLWLGVSLAEAPTTLSDHIRSSLVWAPAILLTIFFVTVIELLNRRVEQGMTEQELIATSPVPKVTAWLRGSPKYFVYTLAALLPVAYLIDVEFPLQAWMFGSIMWWFILHNLLFHHHAIMERTNRRFYIMSRWIPAVLMFVAFSGAIAAEKVPNGSMYSFKIGGEVKLRILARSYDNYFLLWNPDAKAIEFVARASVEVFQKLPVEKSRKSSQPTAETSAD</sequence>
<dbReference type="Proteomes" id="UP001595548">
    <property type="component" value="Unassembled WGS sequence"/>
</dbReference>
<dbReference type="EMBL" id="JBHRTL010000006">
    <property type="protein sequence ID" value="MFC3155276.1"/>
    <property type="molecule type" value="Genomic_DNA"/>
</dbReference>
<proteinExistence type="predicted"/>
<feature type="transmembrane region" description="Helical" evidence="1">
    <location>
        <begin position="12"/>
        <end position="37"/>
    </location>
</feature>
<feature type="transmembrane region" description="Helical" evidence="1">
    <location>
        <begin position="128"/>
        <end position="148"/>
    </location>
</feature>
<evidence type="ECO:0000313" key="3">
    <source>
        <dbReference type="Proteomes" id="UP001595548"/>
    </source>
</evidence>
<feature type="transmembrane region" description="Helical" evidence="1">
    <location>
        <begin position="160"/>
        <end position="182"/>
    </location>
</feature>
<protein>
    <submittedName>
        <fullName evidence="2">Uncharacterized protein</fullName>
    </submittedName>
</protein>
<reference evidence="3" key="1">
    <citation type="journal article" date="2019" name="Int. J. Syst. Evol. Microbiol.">
        <title>The Global Catalogue of Microorganisms (GCM) 10K type strain sequencing project: providing services to taxonomists for standard genome sequencing and annotation.</title>
        <authorList>
            <consortium name="The Broad Institute Genomics Platform"/>
            <consortium name="The Broad Institute Genome Sequencing Center for Infectious Disease"/>
            <person name="Wu L."/>
            <person name="Ma J."/>
        </authorList>
    </citation>
    <scope>NUCLEOTIDE SEQUENCE [LARGE SCALE GENOMIC DNA]</scope>
    <source>
        <strain evidence="3">KCTC 52141</strain>
    </source>
</reference>
<keyword evidence="3" id="KW-1185">Reference proteome</keyword>
<keyword evidence="1" id="KW-0812">Transmembrane</keyword>
<feature type="transmembrane region" description="Helical" evidence="1">
    <location>
        <begin position="57"/>
        <end position="75"/>
    </location>
</feature>
<keyword evidence="1" id="KW-0472">Membrane</keyword>
<accession>A0ABV7HV96</accession>
<evidence type="ECO:0000256" key="1">
    <source>
        <dbReference type="SAM" id="Phobius"/>
    </source>
</evidence>